<evidence type="ECO:0000256" key="8">
    <source>
        <dbReference type="ARBA" id="ARBA00024343"/>
    </source>
</evidence>
<dbReference type="SUPFAM" id="SSF54171">
    <property type="entry name" value="DNA-binding domain"/>
    <property type="match status" value="1"/>
</dbReference>
<evidence type="ECO:0000256" key="1">
    <source>
        <dbReference type="ARBA" id="ARBA00004123"/>
    </source>
</evidence>
<evidence type="ECO:0000256" key="7">
    <source>
        <dbReference type="ARBA" id="ARBA00023242"/>
    </source>
</evidence>
<feature type="compositionally biased region" description="Low complexity" evidence="9">
    <location>
        <begin position="153"/>
        <end position="167"/>
    </location>
</feature>
<organism evidence="11 12">
    <name type="scientific">Turnera subulata</name>
    <dbReference type="NCBI Taxonomy" id="218843"/>
    <lineage>
        <taxon>Eukaryota</taxon>
        <taxon>Viridiplantae</taxon>
        <taxon>Streptophyta</taxon>
        <taxon>Embryophyta</taxon>
        <taxon>Tracheophyta</taxon>
        <taxon>Spermatophyta</taxon>
        <taxon>Magnoliopsida</taxon>
        <taxon>eudicotyledons</taxon>
        <taxon>Gunneridae</taxon>
        <taxon>Pentapetalae</taxon>
        <taxon>rosids</taxon>
        <taxon>fabids</taxon>
        <taxon>Malpighiales</taxon>
        <taxon>Passifloraceae</taxon>
        <taxon>Turnera</taxon>
    </lineage>
</organism>
<dbReference type="InterPro" id="IPR016177">
    <property type="entry name" value="DNA-bd_dom_sf"/>
</dbReference>
<dbReference type="PRINTS" id="PR00367">
    <property type="entry name" value="ETHRSPELEMNT"/>
</dbReference>
<keyword evidence="5" id="KW-0010">Activator</keyword>
<dbReference type="EMBL" id="JAKUCV010002377">
    <property type="protein sequence ID" value="KAJ4842849.1"/>
    <property type="molecule type" value="Genomic_DNA"/>
</dbReference>
<dbReference type="GO" id="GO:0000976">
    <property type="term" value="F:transcription cis-regulatory region binding"/>
    <property type="evidence" value="ECO:0007669"/>
    <property type="project" value="TreeGrafter"/>
</dbReference>
<protein>
    <recommendedName>
        <fullName evidence="10">AP2/ERF domain-containing protein</fullName>
    </recommendedName>
</protein>
<dbReference type="SMART" id="SM00380">
    <property type="entry name" value="AP2"/>
    <property type="match status" value="1"/>
</dbReference>
<keyword evidence="3" id="KW-0346">Stress response</keyword>
<feature type="region of interest" description="Disordered" evidence="9">
    <location>
        <begin position="146"/>
        <end position="167"/>
    </location>
</feature>
<proteinExistence type="inferred from homology"/>
<comment type="similarity">
    <text evidence="8">Belongs to the AP2/ERF transcription factor family. ERF subfamily.</text>
</comment>
<evidence type="ECO:0000256" key="5">
    <source>
        <dbReference type="ARBA" id="ARBA00023159"/>
    </source>
</evidence>
<gene>
    <name evidence="11" type="ORF">Tsubulata_041421</name>
</gene>
<dbReference type="PANTHER" id="PTHR31241">
    <property type="entry name" value="DEHYDRATION-RESPONSIVE ELEMENT-BINDING PROTEIN 2C"/>
    <property type="match status" value="1"/>
</dbReference>
<keyword evidence="2" id="KW-0805">Transcription regulation</keyword>
<dbReference type="Pfam" id="PF00847">
    <property type="entry name" value="AP2"/>
    <property type="match status" value="1"/>
</dbReference>
<dbReference type="GO" id="GO:0005634">
    <property type="term" value="C:nucleus"/>
    <property type="evidence" value="ECO:0007669"/>
    <property type="project" value="UniProtKB-SubCell"/>
</dbReference>
<reference evidence="11" key="2">
    <citation type="journal article" date="2023" name="Plants (Basel)">
        <title>Annotation of the Turnera subulata (Passifloraceae) Draft Genome Reveals the S-Locus Evolved after the Divergence of Turneroideae from Passifloroideae in a Stepwise Manner.</title>
        <authorList>
            <person name="Henning P.M."/>
            <person name="Roalson E.H."/>
            <person name="Mir W."/>
            <person name="McCubbin A.G."/>
            <person name="Shore J.S."/>
        </authorList>
    </citation>
    <scope>NUCLEOTIDE SEQUENCE</scope>
    <source>
        <strain evidence="11">F60SS</strain>
    </source>
</reference>
<evidence type="ECO:0000313" key="11">
    <source>
        <dbReference type="EMBL" id="KAJ4842849.1"/>
    </source>
</evidence>
<sequence length="457" mass="50424">MMAGLSKESSFMVIGDRAMKNTEKRRNKCESVEDALAKWKRQNSLQIRKVPAKGSKKGCMVGKGGPENLTCRYRGVRQRLWGKWVAEIRQPVVDKDGDKKAKRGRLWLGTFATAIEAARAYDNAASAMYGSSAILNFPDESLGSVDKSKDDLSSSSSAMETSSTGSGTKLCGGLEDNNYKGVAVKSKVDCCYNSVRAEGKELPDEKLSSAAFCVLNSMNKMGESEMAESSDARVVKGEECDSRSDWMSTAVEAEAPMEGICGHHPKSLKKESEDGKHESSSHKSSDLIEVRASSERGGGEEYERNVELSHCDGVNKRLKSCNEYIDVDSNRKPVINDVTMLVRAVDEECFAPDSSYCSGSEAGQHNMHNQWAYYPENDVRPLMRADRADYSAYLQRNCQFDFPYLLQTPGDGKQGGLNQSQEANFGTYCNLDLSAYDFTLSLLEDPTLPLPWSPESF</sequence>
<dbReference type="OrthoDB" id="832729at2759"/>
<evidence type="ECO:0000256" key="4">
    <source>
        <dbReference type="ARBA" id="ARBA00023125"/>
    </source>
</evidence>
<accession>A0A9Q0JIG8</accession>
<comment type="caution">
    <text evidence="11">The sequence shown here is derived from an EMBL/GenBank/DDBJ whole genome shotgun (WGS) entry which is preliminary data.</text>
</comment>
<feature type="domain" description="AP2/ERF" evidence="10">
    <location>
        <begin position="72"/>
        <end position="138"/>
    </location>
</feature>
<evidence type="ECO:0000259" key="10">
    <source>
        <dbReference type="PROSITE" id="PS51032"/>
    </source>
</evidence>
<evidence type="ECO:0000256" key="3">
    <source>
        <dbReference type="ARBA" id="ARBA00023016"/>
    </source>
</evidence>
<dbReference type="FunFam" id="3.30.730.10:FF:000001">
    <property type="entry name" value="Ethylene-responsive transcription factor 2"/>
    <property type="match status" value="1"/>
</dbReference>
<evidence type="ECO:0000256" key="2">
    <source>
        <dbReference type="ARBA" id="ARBA00023015"/>
    </source>
</evidence>
<dbReference type="GO" id="GO:0045893">
    <property type="term" value="P:positive regulation of DNA-templated transcription"/>
    <property type="evidence" value="ECO:0007669"/>
    <property type="project" value="TreeGrafter"/>
</dbReference>
<comment type="subcellular location">
    <subcellularLocation>
        <location evidence="1">Nucleus</location>
    </subcellularLocation>
</comment>
<dbReference type="PROSITE" id="PS51032">
    <property type="entry name" value="AP2_ERF"/>
    <property type="match status" value="1"/>
</dbReference>
<keyword evidence="4" id="KW-0238">DNA-binding</keyword>
<evidence type="ECO:0000256" key="6">
    <source>
        <dbReference type="ARBA" id="ARBA00023163"/>
    </source>
</evidence>
<dbReference type="InterPro" id="IPR036955">
    <property type="entry name" value="AP2/ERF_dom_sf"/>
</dbReference>
<dbReference type="GO" id="GO:0006950">
    <property type="term" value="P:response to stress"/>
    <property type="evidence" value="ECO:0007669"/>
    <property type="project" value="TreeGrafter"/>
</dbReference>
<evidence type="ECO:0000256" key="9">
    <source>
        <dbReference type="SAM" id="MobiDB-lite"/>
    </source>
</evidence>
<evidence type="ECO:0000313" key="12">
    <source>
        <dbReference type="Proteomes" id="UP001141552"/>
    </source>
</evidence>
<dbReference type="InterPro" id="IPR001471">
    <property type="entry name" value="AP2/ERF_dom"/>
</dbReference>
<dbReference type="CDD" id="cd00018">
    <property type="entry name" value="AP2"/>
    <property type="match status" value="1"/>
</dbReference>
<keyword evidence="12" id="KW-1185">Reference proteome</keyword>
<keyword evidence="7" id="KW-0539">Nucleus</keyword>
<feature type="region of interest" description="Disordered" evidence="9">
    <location>
        <begin position="259"/>
        <end position="304"/>
    </location>
</feature>
<dbReference type="Proteomes" id="UP001141552">
    <property type="component" value="Unassembled WGS sequence"/>
</dbReference>
<keyword evidence="6" id="KW-0804">Transcription</keyword>
<dbReference type="AlphaFoldDB" id="A0A9Q0JIG8"/>
<dbReference type="PANTHER" id="PTHR31241:SF62">
    <property type="entry name" value="DEHYDRATION-RESPONSIVE ELEMENT-BINDING PROTEIN 2D"/>
    <property type="match status" value="1"/>
</dbReference>
<dbReference type="GO" id="GO:0003700">
    <property type="term" value="F:DNA-binding transcription factor activity"/>
    <property type="evidence" value="ECO:0007669"/>
    <property type="project" value="InterPro"/>
</dbReference>
<reference evidence="11" key="1">
    <citation type="submission" date="2022-02" db="EMBL/GenBank/DDBJ databases">
        <authorList>
            <person name="Henning P.M."/>
            <person name="McCubbin A.G."/>
            <person name="Shore J.S."/>
        </authorList>
    </citation>
    <scope>NUCLEOTIDE SEQUENCE</scope>
    <source>
        <strain evidence="11">F60SS</strain>
        <tissue evidence="11">Leaves</tissue>
    </source>
</reference>
<feature type="compositionally biased region" description="Basic and acidic residues" evidence="9">
    <location>
        <begin position="268"/>
        <end position="304"/>
    </location>
</feature>
<dbReference type="Gene3D" id="3.30.730.10">
    <property type="entry name" value="AP2/ERF domain"/>
    <property type="match status" value="1"/>
</dbReference>
<name>A0A9Q0JIG8_9ROSI</name>